<protein>
    <recommendedName>
        <fullName evidence="9">Indole-3-glycerol phosphate synthase</fullName>
        <shortName evidence="9">IGPS</shortName>
        <ecNumber evidence="9">4.1.1.48</ecNumber>
    </recommendedName>
</protein>
<evidence type="ECO:0000256" key="1">
    <source>
        <dbReference type="ARBA" id="ARBA00001633"/>
    </source>
</evidence>
<dbReference type="Pfam" id="PF00218">
    <property type="entry name" value="IGPS"/>
    <property type="match status" value="1"/>
</dbReference>
<keyword evidence="5 9" id="KW-0210">Decarboxylase</keyword>
<dbReference type="PANTHER" id="PTHR22854:SF2">
    <property type="entry name" value="INDOLE-3-GLYCEROL-PHOSPHATE SYNTHASE"/>
    <property type="match status" value="1"/>
</dbReference>
<dbReference type="NCBIfam" id="NF001371">
    <property type="entry name" value="PRK00278.1-3"/>
    <property type="match status" value="1"/>
</dbReference>
<keyword evidence="8 9" id="KW-0456">Lyase</keyword>
<sequence>MTILDNILKQKRIELTELIHKKLMEPVGKANPSFKERAAASESMNIIAEIKRASPSKGAIDLEVDPIEQAKMYEKNGAAAISVLTDEKFFNGSLEDLRAVREAVDVPVLCKDFMIDTLQIDHARAAGATIILLIVAALSDEDLKKLYDYATSLELEVLVEVHDEEEMKRALNLKPEIIGINNRNLKTFKVDLATTEKLASLVTDRDTLLISESGMREKEDVQRVRDVGAEAILVGETLMLAEELQRTFTDLQVPLKEGKRLHVR</sequence>
<evidence type="ECO:0000256" key="6">
    <source>
        <dbReference type="ARBA" id="ARBA00022822"/>
    </source>
</evidence>
<evidence type="ECO:0000256" key="3">
    <source>
        <dbReference type="ARBA" id="ARBA00008737"/>
    </source>
</evidence>
<evidence type="ECO:0000256" key="5">
    <source>
        <dbReference type="ARBA" id="ARBA00022793"/>
    </source>
</evidence>
<feature type="domain" description="Indole-3-glycerol phosphate synthase" evidence="10">
    <location>
        <begin position="5"/>
        <end position="248"/>
    </location>
</feature>
<evidence type="ECO:0000256" key="2">
    <source>
        <dbReference type="ARBA" id="ARBA00004696"/>
    </source>
</evidence>
<dbReference type="PANTHER" id="PTHR22854">
    <property type="entry name" value="TRYPTOPHAN BIOSYNTHESIS PROTEIN"/>
    <property type="match status" value="1"/>
</dbReference>
<comment type="caution">
    <text evidence="11">The sequence shown here is derived from an EMBL/GenBank/DDBJ whole genome shotgun (WGS) entry which is preliminary data.</text>
</comment>
<dbReference type="InterPro" id="IPR001468">
    <property type="entry name" value="Indole-3-GlycerolPSynthase_CS"/>
</dbReference>
<dbReference type="EC" id="4.1.1.48" evidence="9"/>
<dbReference type="FunFam" id="3.20.20.70:FF:000024">
    <property type="entry name" value="Indole-3-glycerol phosphate synthase"/>
    <property type="match status" value="1"/>
</dbReference>
<organism evidence="11 12">
    <name type="scientific">Oceanobacillus indicireducens</name>
    <dbReference type="NCBI Taxonomy" id="1004261"/>
    <lineage>
        <taxon>Bacteria</taxon>
        <taxon>Bacillati</taxon>
        <taxon>Bacillota</taxon>
        <taxon>Bacilli</taxon>
        <taxon>Bacillales</taxon>
        <taxon>Bacillaceae</taxon>
        <taxon>Oceanobacillus</taxon>
    </lineage>
</organism>
<dbReference type="GO" id="GO:0004425">
    <property type="term" value="F:indole-3-glycerol-phosphate synthase activity"/>
    <property type="evidence" value="ECO:0007669"/>
    <property type="project" value="UniProtKB-UniRule"/>
</dbReference>
<comment type="similarity">
    <text evidence="3 9">Belongs to the TrpC family.</text>
</comment>
<dbReference type="InterPro" id="IPR013785">
    <property type="entry name" value="Aldolase_TIM"/>
</dbReference>
<evidence type="ECO:0000256" key="4">
    <source>
        <dbReference type="ARBA" id="ARBA00022605"/>
    </source>
</evidence>
<comment type="pathway">
    <text evidence="2 9">Amino-acid biosynthesis; L-tryptophan biosynthesis; L-tryptophan from chorismate: step 4/5.</text>
</comment>
<dbReference type="PROSITE" id="PS00614">
    <property type="entry name" value="IGPS"/>
    <property type="match status" value="1"/>
</dbReference>
<keyword evidence="12" id="KW-1185">Reference proteome</keyword>
<keyword evidence="4 9" id="KW-0028">Amino-acid biosynthesis</keyword>
<dbReference type="InterPro" id="IPR045186">
    <property type="entry name" value="Indole-3-glycerol_P_synth"/>
</dbReference>
<evidence type="ECO:0000259" key="10">
    <source>
        <dbReference type="Pfam" id="PF00218"/>
    </source>
</evidence>
<dbReference type="HAMAP" id="MF_00134_B">
    <property type="entry name" value="IGPS_B"/>
    <property type="match status" value="1"/>
</dbReference>
<evidence type="ECO:0000256" key="8">
    <source>
        <dbReference type="ARBA" id="ARBA00023239"/>
    </source>
</evidence>
<proteinExistence type="inferred from homology"/>
<dbReference type="SUPFAM" id="SSF51366">
    <property type="entry name" value="Ribulose-phoshate binding barrel"/>
    <property type="match status" value="1"/>
</dbReference>
<evidence type="ECO:0000256" key="7">
    <source>
        <dbReference type="ARBA" id="ARBA00023141"/>
    </source>
</evidence>
<reference evidence="11" key="1">
    <citation type="journal article" date="2014" name="Int. J. Syst. Evol. Microbiol.">
        <title>Complete genome sequence of Corynebacterium casei LMG S-19264T (=DSM 44701T), isolated from a smear-ripened cheese.</title>
        <authorList>
            <consortium name="US DOE Joint Genome Institute (JGI-PGF)"/>
            <person name="Walter F."/>
            <person name="Albersmeier A."/>
            <person name="Kalinowski J."/>
            <person name="Ruckert C."/>
        </authorList>
    </citation>
    <scope>NUCLEOTIDE SEQUENCE</scope>
    <source>
        <strain evidence="11">JCM 17251</strain>
    </source>
</reference>
<accession>A0A917XTL6</accession>
<dbReference type="InterPro" id="IPR013798">
    <property type="entry name" value="Indole-3-glycerol_P_synth_dom"/>
</dbReference>
<gene>
    <name evidence="9 11" type="primary">trpC</name>
    <name evidence="11" type="ORF">GCM10007971_06730</name>
</gene>
<evidence type="ECO:0000313" key="11">
    <source>
        <dbReference type="EMBL" id="GGN51834.1"/>
    </source>
</evidence>
<evidence type="ECO:0000256" key="9">
    <source>
        <dbReference type="HAMAP-Rule" id="MF_00134"/>
    </source>
</evidence>
<name>A0A917XTL6_9BACI</name>
<reference evidence="11" key="2">
    <citation type="submission" date="2020-09" db="EMBL/GenBank/DDBJ databases">
        <authorList>
            <person name="Sun Q."/>
            <person name="Ohkuma M."/>
        </authorList>
    </citation>
    <scope>NUCLEOTIDE SEQUENCE</scope>
    <source>
        <strain evidence="11">JCM 17251</strain>
    </source>
</reference>
<evidence type="ECO:0000313" key="12">
    <source>
        <dbReference type="Proteomes" id="UP000624041"/>
    </source>
</evidence>
<dbReference type="NCBIfam" id="NF001377">
    <property type="entry name" value="PRK00278.2-4"/>
    <property type="match status" value="1"/>
</dbReference>
<dbReference type="InterPro" id="IPR011060">
    <property type="entry name" value="RibuloseP-bd_barrel"/>
</dbReference>
<dbReference type="CDD" id="cd00331">
    <property type="entry name" value="IGPS"/>
    <property type="match status" value="1"/>
</dbReference>
<dbReference type="EMBL" id="BMOS01000003">
    <property type="protein sequence ID" value="GGN51834.1"/>
    <property type="molecule type" value="Genomic_DNA"/>
</dbReference>
<comment type="catalytic activity">
    <reaction evidence="1 9">
        <text>1-(2-carboxyphenylamino)-1-deoxy-D-ribulose 5-phosphate + H(+) = (1S,2R)-1-C-(indol-3-yl)glycerol 3-phosphate + CO2 + H2O</text>
        <dbReference type="Rhea" id="RHEA:23476"/>
        <dbReference type="ChEBI" id="CHEBI:15377"/>
        <dbReference type="ChEBI" id="CHEBI:15378"/>
        <dbReference type="ChEBI" id="CHEBI:16526"/>
        <dbReference type="ChEBI" id="CHEBI:58613"/>
        <dbReference type="ChEBI" id="CHEBI:58866"/>
        <dbReference type="EC" id="4.1.1.48"/>
    </reaction>
</comment>
<keyword evidence="7 9" id="KW-0057">Aromatic amino acid biosynthesis</keyword>
<dbReference type="RefSeq" id="WP_188856013.1">
    <property type="nucleotide sequence ID" value="NZ_BMOS01000003.1"/>
</dbReference>
<dbReference type="Gene3D" id="3.20.20.70">
    <property type="entry name" value="Aldolase class I"/>
    <property type="match status" value="1"/>
</dbReference>
<dbReference type="GO" id="GO:0000162">
    <property type="term" value="P:L-tryptophan biosynthetic process"/>
    <property type="evidence" value="ECO:0007669"/>
    <property type="project" value="UniProtKB-UniRule"/>
</dbReference>
<dbReference type="GO" id="GO:0004640">
    <property type="term" value="F:phosphoribosylanthranilate isomerase activity"/>
    <property type="evidence" value="ECO:0007669"/>
    <property type="project" value="TreeGrafter"/>
</dbReference>
<dbReference type="AlphaFoldDB" id="A0A917XTL6"/>
<dbReference type="Proteomes" id="UP000624041">
    <property type="component" value="Unassembled WGS sequence"/>
</dbReference>
<keyword evidence="6 9" id="KW-0822">Tryptophan biosynthesis</keyword>
<dbReference type="HAMAP" id="MF_00134_A">
    <property type="entry name" value="IGPS_A"/>
    <property type="match status" value="1"/>
</dbReference>